<gene>
    <name evidence="1" type="ORF">Pen02_83500</name>
</gene>
<dbReference type="Proteomes" id="UP000646749">
    <property type="component" value="Unassembled WGS sequence"/>
</dbReference>
<comment type="caution">
    <text evidence="1">The sequence shown here is derived from an EMBL/GenBank/DDBJ whole genome shotgun (WGS) entry which is preliminary data.</text>
</comment>
<name>A0ABQ4EFB4_9ACTN</name>
<accession>A0ABQ4EFB4</accession>
<evidence type="ECO:0008006" key="3">
    <source>
        <dbReference type="Google" id="ProtNLM"/>
    </source>
</evidence>
<organism evidence="1 2">
    <name type="scientific">Plantactinospora endophytica</name>
    <dbReference type="NCBI Taxonomy" id="673535"/>
    <lineage>
        <taxon>Bacteria</taxon>
        <taxon>Bacillati</taxon>
        <taxon>Actinomycetota</taxon>
        <taxon>Actinomycetes</taxon>
        <taxon>Micromonosporales</taxon>
        <taxon>Micromonosporaceae</taxon>
        <taxon>Plantactinospora</taxon>
    </lineage>
</organism>
<sequence>MGVDGEHRAAADRDQHTLLAAPVNLPTVLDLIADRETAARRHADRLREQITALTGELARLDGELADPATTRTTLRTLVADEFTADDPTIASAPYQQILHILGTAPAGMRAKGICLALGVEPSPKHVEGTRAKLKCIVNRHVITEDEPGVFTLSQKRT</sequence>
<evidence type="ECO:0000313" key="1">
    <source>
        <dbReference type="EMBL" id="GIG93414.1"/>
    </source>
</evidence>
<keyword evidence="2" id="KW-1185">Reference proteome</keyword>
<evidence type="ECO:0000313" key="2">
    <source>
        <dbReference type="Proteomes" id="UP000646749"/>
    </source>
</evidence>
<proteinExistence type="predicted"/>
<reference evidence="1 2" key="1">
    <citation type="submission" date="2021-01" db="EMBL/GenBank/DDBJ databases">
        <title>Whole genome shotgun sequence of Plantactinospora endophytica NBRC 110450.</title>
        <authorList>
            <person name="Komaki H."/>
            <person name="Tamura T."/>
        </authorList>
    </citation>
    <scope>NUCLEOTIDE SEQUENCE [LARGE SCALE GENOMIC DNA]</scope>
    <source>
        <strain evidence="1 2">NBRC 110450</strain>
    </source>
</reference>
<dbReference type="EMBL" id="BONW01000072">
    <property type="protein sequence ID" value="GIG93414.1"/>
    <property type="molecule type" value="Genomic_DNA"/>
</dbReference>
<protein>
    <recommendedName>
        <fullName evidence="3">DUF222 domain-containing protein</fullName>
    </recommendedName>
</protein>